<feature type="domain" description="Peptidoglycan hydrolase PcsB coiled-coil" evidence="5">
    <location>
        <begin position="101"/>
        <end position="157"/>
    </location>
</feature>
<evidence type="ECO:0000259" key="5">
    <source>
        <dbReference type="Pfam" id="PF24568"/>
    </source>
</evidence>
<dbReference type="InterPro" id="IPR050570">
    <property type="entry name" value="Cell_wall_metabolism_enzyme"/>
</dbReference>
<accession>A0A9X3NGJ6</accession>
<comment type="caution">
    <text evidence="6">The sequence shown here is derived from an EMBL/GenBank/DDBJ whole genome shotgun (WGS) entry which is preliminary data.</text>
</comment>
<evidence type="ECO:0000256" key="2">
    <source>
        <dbReference type="SAM" id="Coils"/>
    </source>
</evidence>
<gene>
    <name evidence="6" type="ORF">OJ997_31865</name>
</gene>
<dbReference type="SUPFAM" id="SSF51261">
    <property type="entry name" value="Duplicated hybrid motif"/>
    <property type="match status" value="1"/>
</dbReference>
<dbReference type="Proteomes" id="UP001147653">
    <property type="component" value="Unassembled WGS sequence"/>
</dbReference>
<dbReference type="Gene3D" id="2.70.70.10">
    <property type="entry name" value="Glucose Permease (Domain IIA)"/>
    <property type="match status" value="1"/>
</dbReference>
<dbReference type="GO" id="GO:0004222">
    <property type="term" value="F:metalloendopeptidase activity"/>
    <property type="evidence" value="ECO:0007669"/>
    <property type="project" value="TreeGrafter"/>
</dbReference>
<feature type="coiled-coil region" evidence="2">
    <location>
        <begin position="153"/>
        <end position="187"/>
    </location>
</feature>
<dbReference type="InterPro" id="IPR011055">
    <property type="entry name" value="Dup_hybrid_motif"/>
</dbReference>
<keyword evidence="1" id="KW-0732">Signal</keyword>
<dbReference type="Gene3D" id="6.10.250.3150">
    <property type="match status" value="1"/>
</dbReference>
<sequence length="383" mass="41564">MLIPVGSSAAQSPGSIQEKIDRKNGLIGGHKAKERVLTSDIASQSKRINGLQTDIDTLSARQRKLQTSLDAKRDELAVVQRKLRTERARLTRLKARLLVVRRTLAQRLLDLYKAGDPDLISVVLDSNGFEDLLTRTEFMTRISKQDAKIMNLVAAAKTDATATEARLDKLEAREAKVAAAIESERDKVSTVRVGLVDRRERIQTARASKQTLLVSSRERRHDLEDDVESLREAQAKVQARLARLSGGPATAGPIKPGQGGLIWPVNGPITSPFCESRSWESCHPGIDIGVPAGTPIRAAASGKVVLIQSEAASGGYGNFTCIQHTSSLSTCYAHQSRFATSMGASVKQGQVIGYVGCTGRCFGDHLHFETRVNGSVVSPMNYL</sequence>
<dbReference type="InterPro" id="IPR016047">
    <property type="entry name" value="M23ase_b-sheet_dom"/>
</dbReference>
<feature type="coiled-coil region" evidence="2">
    <location>
        <begin position="213"/>
        <end position="240"/>
    </location>
</feature>
<feature type="coiled-coil region" evidence="2">
    <location>
        <begin position="69"/>
        <end position="96"/>
    </location>
</feature>
<dbReference type="Pfam" id="PF01551">
    <property type="entry name" value="Peptidase_M23"/>
    <property type="match status" value="1"/>
</dbReference>
<evidence type="ECO:0000259" key="4">
    <source>
        <dbReference type="Pfam" id="PF01551"/>
    </source>
</evidence>
<proteinExistence type="predicted"/>
<evidence type="ECO:0000313" key="6">
    <source>
        <dbReference type="EMBL" id="MDA0184944.1"/>
    </source>
</evidence>
<dbReference type="RefSeq" id="WP_270029411.1">
    <property type="nucleotide sequence ID" value="NZ_JAPDDP010000092.1"/>
</dbReference>
<evidence type="ECO:0000256" key="1">
    <source>
        <dbReference type="ARBA" id="ARBA00022729"/>
    </source>
</evidence>
<dbReference type="PANTHER" id="PTHR21666">
    <property type="entry name" value="PEPTIDASE-RELATED"/>
    <property type="match status" value="1"/>
</dbReference>
<evidence type="ECO:0000256" key="3">
    <source>
        <dbReference type="SAM" id="MobiDB-lite"/>
    </source>
</evidence>
<dbReference type="AlphaFoldDB" id="A0A9X3NGJ6"/>
<name>A0A9X3NGJ6_9ACTN</name>
<organism evidence="6 7">
    <name type="scientific">Solirubrobacter phytolaccae</name>
    <dbReference type="NCBI Taxonomy" id="1404360"/>
    <lineage>
        <taxon>Bacteria</taxon>
        <taxon>Bacillati</taxon>
        <taxon>Actinomycetota</taxon>
        <taxon>Thermoleophilia</taxon>
        <taxon>Solirubrobacterales</taxon>
        <taxon>Solirubrobacteraceae</taxon>
        <taxon>Solirubrobacter</taxon>
    </lineage>
</organism>
<protein>
    <submittedName>
        <fullName evidence="6">Peptidoglycan DD-metalloendopeptidase family protein</fullName>
    </submittedName>
</protein>
<feature type="domain" description="M23ase beta-sheet core" evidence="4">
    <location>
        <begin position="283"/>
        <end position="379"/>
    </location>
</feature>
<dbReference type="Pfam" id="PF24568">
    <property type="entry name" value="CC_PcsB"/>
    <property type="match status" value="1"/>
</dbReference>
<dbReference type="EMBL" id="JAPDDP010000092">
    <property type="protein sequence ID" value="MDA0184944.1"/>
    <property type="molecule type" value="Genomic_DNA"/>
</dbReference>
<dbReference type="PANTHER" id="PTHR21666:SF270">
    <property type="entry name" value="MUREIN HYDROLASE ACTIVATOR ENVC"/>
    <property type="match status" value="1"/>
</dbReference>
<dbReference type="InterPro" id="IPR057309">
    <property type="entry name" value="PcsB_CC"/>
</dbReference>
<keyword evidence="7" id="KW-1185">Reference proteome</keyword>
<keyword evidence="2" id="KW-0175">Coiled coil</keyword>
<feature type="region of interest" description="Disordered" evidence="3">
    <location>
        <begin position="1"/>
        <end position="24"/>
    </location>
</feature>
<reference evidence="6" key="1">
    <citation type="submission" date="2022-10" db="EMBL/GenBank/DDBJ databases">
        <title>The WGS of Solirubrobacter phytolaccae KCTC 29190.</title>
        <authorList>
            <person name="Jiang Z."/>
        </authorList>
    </citation>
    <scope>NUCLEOTIDE SEQUENCE</scope>
    <source>
        <strain evidence="6">KCTC 29190</strain>
    </source>
</reference>
<evidence type="ECO:0000313" key="7">
    <source>
        <dbReference type="Proteomes" id="UP001147653"/>
    </source>
</evidence>
<dbReference type="CDD" id="cd12797">
    <property type="entry name" value="M23_peptidase"/>
    <property type="match status" value="1"/>
</dbReference>